<sequence>MKIVNKLSWLVSAFLIVIFVSTFQAKAAEITVNGAQYVQQNESVESNDQGVSINFSFNF</sequence>
<protein>
    <recommendedName>
        <fullName evidence="4">Secreted protein</fullName>
    </recommendedName>
</protein>
<feature type="signal peptide" evidence="1">
    <location>
        <begin position="1"/>
        <end position="27"/>
    </location>
</feature>
<evidence type="ECO:0000313" key="2">
    <source>
        <dbReference type="EMBL" id="MCS5737604.1"/>
    </source>
</evidence>
<organism evidence="2 3">
    <name type="scientific">Herbiconiux daphne</name>
    <dbReference type="NCBI Taxonomy" id="2970914"/>
    <lineage>
        <taxon>Bacteria</taxon>
        <taxon>Bacillati</taxon>
        <taxon>Actinomycetota</taxon>
        <taxon>Actinomycetes</taxon>
        <taxon>Micrococcales</taxon>
        <taxon>Microbacteriaceae</taxon>
        <taxon>Herbiconiux</taxon>
    </lineage>
</organism>
<keyword evidence="3" id="KW-1185">Reference proteome</keyword>
<reference evidence="2" key="1">
    <citation type="submission" date="2022-08" db="EMBL/GenBank/DDBJ databases">
        <authorList>
            <person name="Deng Y."/>
            <person name="Han X.-F."/>
            <person name="Zhang Y.-Q."/>
        </authorList>
    </citation>
    <scope>NUCLEOTIDE SEQUENCE</scope>
    <source>
        <strain evidence="2">CPCC 203386</strain>
    </source>
</reference>
<accession>A0ABT2HCH2</accession>
<keyword evidence="1" id="KW-0732">Signal</keyword>
<comment type="caution">
    <text evidence="2">The sequence shown here is derived from an EMBL/GenBank/DDBJ whole genome shotgun (WGS) entry which is preliminary data.</text>
</comment>
<evidence type="ECO:0000256" key="1">
    <source>
        <dbReference type="SAM" id="SignalP"/>
    </source>
</evidence>
<dbReference type="Proteomes" id="UP001165586">
    <property type="component" value="Unassembled WGS sequence"/>
</dbReference>
<evidence type="ECO:0008006" key="4">
    <source>
        <dbReference type="Google" id="ProtNLM"/>
    </source>
</evidence>
<name>A0ABT2HCH2_9MICO</name>
<gene>
    <name evidence="2" type="ORF">N1032_28120</name>
</gene>
<dbReference type="EMBL" id="JANLCJ010000865">
    <property type="protein sequence ID" value="MCS5737604.1"/>
    <property type="molecule type" value="Genomic_DNA"/>
</dbReference>
<feature type="chain" id="PRO_5047529734" description="Secreted protein" evidence="1">
    <location>
        <begin position="28"/>
        <end position="59"/>
    </location>
</feature>
<proteinExistence type="predicted"/>
<dbReference type="RefSeq" id="WP_259544042.1">
    <property type="nucleotide sequence ID" value="NZ_JANLCJ010000865.1"/>
</dbReference>
<evidence type="ECO:0000313" key="3">
    <source>
        <dbReference type="Proteomes" id="UP001165586"/>
    </source>
</evidence>